<sequence length="455" mass="50007">MSYLPPVPECMVSVVGDYSKVSDFRGSTSQPVSPLAQEQPRPHQFSPYWNMGEQPIFTCKAHVFHIDPMTKRSWIPASTAAVPVSFFYDSSRALYRIISVEGTKAVINSTVTPNMSFTKTSQKFGQWSDVRANTVYGLGFPSEAELNKFIEQFQEVKEATRATSKQTGQVPVANGGNVTIPPPAVMTGASPLTPRSQMQGGGGVPMQSNMQEDPDVLINNSNETNANSLLKGIVHQRSQSLSGVPPGGTRQDTDSPKHGPGKTDKVGQSPETQLKYENERLRLALAQSSMNAKKWEVELSTLKSNNARLTAALQESTANVEEWKKQLQAYKEENQRLKQRTLEAEAARGNADAAAELRKEISLMRDKVDMCQQQLKSKDEEIRTLKEKGSSGDGSKVVLESELRVTLHQVQAQLEAALGAQDSQKRVLEALNLQLAEKIQDLAGIHKEVNTALQT</sequence>
<evidence type="ECO:0000313" key="10">
    <source>
        <dbReference type="EMBL" id="CAG7835134.1"/>
    </source>
</evidence>
<keyword evidence="4 7" id="KW-0175">Coiled coil</keyword>
<feature type="region of interest" description="Disordered" evidence="8">
    <location>
        <begin position="239"/>
        <end position="271"/>
    </location>
</feature>
<dbReference type="GO" id="GO:0098794">
    <property type="term" value="C:postsynapse"/>
    <property type="evidence" value="ECO:0007669"/>
    <property type="project" value="UniProtKB-SubCell"/>
</dbReference>
<feature type="coiled-coil region" evidence="7">
    <location>
        <begin position="292"/>
        <end position="388"/>
    </location>
</feature>
<dbReference type="Proteomes" id="UP000708208">
    <property type="component" value="Unassembled WGS sequence"/>
</dbReference>
<comment type="subcellular location">
    <subcellularLocation>
        <location evidence="1">Cytoplasm</location>
    </subcellularLocation>
    <subcellularLocation>
        <location evidence="6">Postsynapse</location>
    </subcellularLocation>
</comment>
<evidence type="ECO:0000313" key="11">
    <source>
        <dbReference type="Proteomes" id="UP000708208"/>
    </source>
</evidence>
<evidence type="ECO:0000256" key="2">
    <source>
        <dbReference type="ARBA" id="ARBA00022490"/>
    </source>
</evidence>
<dbReference type="CDD" id="cd01206">
    <property type="entry name" value="EVH1_Homer_Vesl"/>
    <property type="match status" value="1"/>
</dbReference>
<keyword evidence="11" id="KW-1185">Reference proteome</keyword>
<dbReference type="InterPro" id="IPR000697">
    <property type="entry name" value="WH1/EVH1_dom"/>
</dbReference>
<reference evidence="10" key="1">
    <citation type="submission" date="2021-06" db="EMBL/GenBank/DDBJ databases">
        <authorList>
            <person name="Hodson N. C."/>
            <person name="Mongue J. A."/>
            <person name="Jaron S. K."/>
        </authorList>
    </citation>
    <scope>NUCLEOTIDE SEQUENCE</scope>
</reference>
<evidence type="ECO:0000256" key="7">
    <source>
        <dbReference type="SAM" id="Coils"/>
    </source>
</evidence>
<keyword evidence="3" id="KW-0770">Synapse</keyword>
<feature type="compositionally biased region" description="Basic and acidic residues" evidence="8">
    <location>
        <begin position="251"/>
        <end position="265"/>
    </location>
</feature>
<dbReference type="SMART" id="SM00461">
    <property type="entry name" value="WH1"/>
    <property type="match status" value="1"/>
</dbReference>
<evidence type="ECO:0000256" key="6">
    <source>
        <dbReference type="ARBA" id="ARBA00034110"/>
    </source>
</evidence>
<comment type="similarity">
    <text evidence="5">Belongs to the Homer family.</text>
</comment>
<evidence type="ECO:0000256" key="8">
    <source>
        <dbReference type="SAM" id="MobiDB-lite"/>
    </source>
</evidence>
<evidence type="ECO:0000259" key="9">
    <source>
        <dbReference type="PROSITE" id="PS50229"/>
    </source>
</evidence>
<dbReference type="InterPro" id="IPR045027">
    <property type="entry name" value="Homer"/>
</dbReference>
<dbReference type="PANTHER" id="PTHR10918">
    <property type="entry name" value="HOMER"/>
    <property type="match status" value="1"/>
</dbReference>
<dbReference type="AlphaFoldDB" id="A0A8J2LL16"/>
<comment type="caution">
    <text evidence="10">The sequence shown here is derived from an EMBL/GenBank/DDBJ whole genome shotgun (WGS) entry which is preliminary data.</text>
</comment>
<name>A0A8J2LL16_9HEXA</name>
<organism evidence="10 11">
    <name type="scientific">Allacma fusca</name>
    <dbReference type="NCBI Taxonomy" id="39272"/>
    <lineage>
        <taxon>Eukaryota</taxon>
        <taxon>Metazoa</taxon>
        <taxon>Ecdysozoa</taxon>
        <taxon>Arthropoda</taxon>
        <taxon>Hexapoda</taxon>
        <taxon>Collembola</taxon>
        <taxon>Symphypleona</taxon>
        <taxon>Sminthuridae</taxon>
        <taxon>Allacma</taxon>
    </lineage>
</organism>
<dbReference type="FunFam" id="2.30.29.30:FF:000014">
    <property type="entry name" value="Homer homolog 1 (Drosophila)"/>
    <property type="match status" value="1"/>
</dbReference>
<gene>
    <name evidence="10" type="ORF">AFUS01_LOCUS44550</name>
</gene>
<feature type="region of interest" description="Disordered" evidence="8">
    <location>
        <begin position="160"/>
        <end position="222"/>
    </location>
</feature>
<dbReference type="GO" id="GO:0035256">
    <property type="term" value="F:G protein-coupled glutamate receptor binding"/>
    <property type="evidence" value="ECO:0007669"/>
    <property type="project" value="InterPro"/>
</dbReference>
<protein>
    <recommendedName>
        <fullName evidence="9">WH1 domain-containing protein</fullName>
    </recommendedName>
</protein>
<dbReference type="EMBL" id="CAJVCH010570538">
    <property type="protein sequence ID" value="CAG7835134.1"/>
    <property type="molecule type" value="Genomic_DNA"/>
</dbReference>
<evidence type="ECO:0000256" key="4">
    <source>
        <dbReference type="ARBA" id="ARBA00023054"/>
    </source>
</evidence>
<dbReference type="OrthoDB" id="9983798at2759"/>
<dbReference type="GO" id="GO:0005737">
    <property type="term" value="C:cytoplasm"/>
    <property type="evidence" value="ECO:0007669"/>
    <property type="project" value="UniProtKB-SubCell"/>
</dbReference>
<proteinExistence type="inferred from homology"/>
<evidence type="ECO:0000256" key="3">
    <source>
        <dbReference type="ARBA" id="ARBA00023018"/>
    </source>
</evidence>
<evidence type="ECO:0000256" key="5">
    <source>
        <dbReference type="ARBA" id="ARBA00023606"/>
    </source>
</evidence>
<dbReference type="GO" id="GO:0007216">
    <property type="term" value="P:G protein-coupled glutamate receptor signaling pathway"/>
    <property type="evidence" value="ECO:0007669"/>
    <property type="project" value="InterPro"/>
</dbReference>
<evidence type="ECO:0000256" key="1">
    <source>
        <dbReference type="ARBA" id="ARBA00004496"/>
    </source>
</evidence>
<accession>A0A8J2LL16</accession>
<keyword evidence="2" id="KW-0963">Cytoplasm</keyword>
<dbReference type="PROSITE" id="PS50229">
    <property type="entry name" value="WH1"/>
    <property type="match status" value="1"/>
</dbReference>
<dbReference type="Pfam" id="PF00568">
    <property type="entry name" value="WH1"/>
    <property type="match status" value="1"/>
</dbReference>
<feature type="domain" description="WH1" evidence="9">
    <location>
        <begin position="48"/>
        <end position="160"/>
    </location>
</feature>
<dbReference type="InterPro" id="IPR044100">
    <property type="entry name" value="Homer_EVH1"/>
</dbReference>